<keyword evidence="3" id="KW-1185">Reference proteome</keyword>
<dbReference type="InterPro" id="IPR029063">
    <property type="entry name" value="SAM-dependent_MTases_sf"/>
</dbReference>
<reference evidence="2 3" key="1">
    <citation type="submission" date="2017-11" db="EMBL/GenBank/DDBJ databases">
        <title>Biodiversity and function of Thalassospira species in the particle-attached aromatic-hydrocarbon-degrading consortia from the surface seawater of the China South Sea.</title>
        <authorList>
            <person name="Dong C."/>
            <person name="Liu R."/>
            <person name="Shao Z."/>
        </authorList>
    </citation>
    <scope>NUCLEOTIDE SEQUENCE [LARGE SCALE GENOMIC DNA]</scope>
    <source>
        <strain evidence="2 3">139Z-12</strain>
    </source>
</reference>
<dbReference type="Pfam" id="PF08241">
    <property type="entry name" value="Methyltransf_11"/>
    <property type="match status" value="1"/>
</dbReference>
<name>A0ABX4RCR0_9PROT</name>
<gene>
    <name evidence="2" type="ORF">CU041_01905</name>
</gene>
<feature type="domain" description="Methyltransferase type 11" evidence="1">
    <location>
        <begin position="67"/>
        <end position="166"/>
    </location>
</feature>
<proteinExistence type="predicted"/>
<evidence type="ECO:0000259" key="1">
    <source>
        <dbReference type="Pfam" id="PF08241"/>
    </source>
</evidence>
<dbReference type="PANTHER" id="PTHR43591">
    <property type="entry name" value="METHYLTRANSFERASE"/>
    <property type="match status" value="1"/>
</dbReference>
<dbReference type="Gene3D" id="3.40.50.150">
    <property type="entry name" value="Vaccinia Virus protein VP39"/>
    <property type="match status" value="1"/>
</dbReference>
<dbReference type="Proteomes" id="UP000233365">
    <property type="component" value="Unassembled WGS sequence"/>
</dbReference>
<sequence>MPTGFGRYTWYYEIIEEKRGGNVSSYDQKHFDSCAESYETEIGEEYPQWLKWNLLERHIRKGARVADIGGANGRHARDVAGKLACDVVCVDLSEGMLRQLKARSMETGKTNGQVPAPVVARAQAIPLADGSMDAAWCYATLLLMPDQEVAISEIARIVKPGGTIILDIGNRWNLGWIYWQRFYKKRGFPGIFPLSGSAIRDLAVKLDCEIIENVPTGILSQLMYIPFVDKHTPLRRLIHKQGQYPDIDGRCSAMLPVFANRFYVVLKKRSG</sequence>
<protein>
    <recommendedName>
        <fullName evidence="1">Methyltransferase type 11 domain-containing protein</fullName>
    </recommendedName>
</protein>
<evidence type="ECO:0000313" key="3">
    <source>
        <dbReference type="Proteomes" id="UP000233365"/>
    </source>
</evidence>
<comment type="caution">
    <text evidence="2">The sequence shown here is derived from an EMBL/GenBank/DDBJ whole genome shotgun (WGS) entry which is preliminary data.</text>
</comment>
<dbReference type="EMBL" id="PGTS01000001">
    <property type="protein sequence ID" value="PKR52383.1"/>
    <property type="molecule type" value="Genomic_DNA"/>
</dbReference>
<accession>A0ABX4RCR0</accession>
<dbReference type="PANTHER" id="PTHR43591:SF24">
    <property type="entry name" value="2-METHOXY-6-POLYPRENYL-1,4-BENZOQUINOL METHYLASE, MITOCHONDRIAL"/>
    <property type="match status" value="1"/>
</dbReference>
<dbReference type="InterPro" id="IPR013216">
    <property type="entry name" value="Methyltransf_11"/>
</dbReference>
<evidence type="ECO:0000313" key="2">
    <source>
        <dbReference type="EMBL" id="PKR52383.1"/>
    </source>
</evidence>
<dbReference type="SUPFAM" id="SSF53335">
    <property type="entry name" value="S-adenosyl-L-methionine-dependent methyltransferases"/>
    <property type="match status" value="1"/>
</dbReference>
<organism evidence="2 3">
    <name type="scientific">Thalassospira povalilytica</name>
    <dbReference type="NCBI Taxonomy" id="732237"/>
    <lineage>
        <taxon>Bacteria</taxon>
        <taxon>Pseudomonadati</taxon>
        <taxon>Pseudomonadota</taxon>
        <taxon>Alphaproteobacteria</taxon>
        <taxon>Rhodospirillales</taxon>
        <taxon>Thalassospiraceae</taxon>
        <taxon>Thalassospira</taxon>
    </lineage>
</organism>
<dbReference type="CDD" id="cd02440">
    <property type="entry name" value="AdoMet_MTases"/>
    <property type="match status" value="1"/>
</dbReference>